<dbReference type="EMBL" id="PXYV01000052">
    <property type="protein sequence ID" value="PSR20734.1"/>
    <property type="molecule type" value="Genomic_DNA"/>
</dbReference>
<dbReference type="InterPro" id="IPR043129">
    <property type="entry name" value="ATPase_NBD"/>
</dbReference>
<dbReference type="SUPFAM" id="SSF53067">
    <property type="entry name" value="Actin-like ATPase domain"/>
    <property type="match status" value="1"/>
</dbReference>
<dbReference type="PANTHER" id="PTHR30005">
    <property type="entry name" value="EXOPOLYPHOSPHATASE"/>
    <property type="match status" value="1"/>
</dbReference>
<comment type="caution">
    <text evidence="2">The sequence shown here is derived from an EMBL/GenBank/DDBJ whole genome shotgun (WGS) entry which is preliminary data.</text>
</comment>
<dbReference type="Proteomes" id="UP000241848">
    <property type="component" value="Unassembled WGS sequence"/>
</dbReference>
<dbReference type="PANTHER" id="PTHR30005:SF0">
    <property type="entry name" value="RETROGRADE REGULATION PROTEIN 2"/>
    <property type="match status" value="1"/>
</dbReference>
<protein>
    <submittedName>
        <fullName evidence="2">Uncharacterized protein</fullName>
    </submittedName>
</protein>
<proteinExistence type="inferred from homology"/>
<organism evidence="2 3">
    <name type="scientific">Sulfobacillus acidophilus</name>
    <dbReference type="NCBI Taxonomy" id="53633"/>
    <lineage>
        <taxon>Bacteria</taxon>
        <taxon>Bacillati</taxon>
        <taxon>Bacillota</taxon>
        <taxon>Clostridia</taxon>
        <taxon>Eubacteriales</taxon>
        <taxon>Clostridiales Family XVII. Incertae Sedis</taxon>
        <taxon>Sulfobacillus</taxon>
    </lineage>
</organism>
<dbReference type="GO" id="GO:0006357">
    <property type="term" value="P:regulation of transcription by RNA polymerase II"/>
    <property type="evidence" value="ECO:0007669"/>
    <property type="project" value="TreeGrafter"/>
</dbReference>
<dbReference type="AlphaFoldDB" id="A0A2T2WES8"/>
<evidence type="ECO:0000256" key="1">
    <source>
        <dbReference type="ARBA" id="ARBA00007125"/>
    </source>
</evidence>
<accession>A0A2T2WES8</accession>
<dbReference type="Gene3D" id="3.30.420.150">
    <property type="entry name" value="Exopolyphosphatase. Domain 2"/>
    <property type="match status" value="2"/>
</dbReference>
<comment type="similarity">
    <text evidence="1">Belongs to the GppA/Ppx family.</text>
</comment>
<dbReference type="Gene3D" id="3.30.420.40">
    <property type="match status" value="1"/>
</dbReference>
<sequence length="247" mass="27088">MPPTAVVKVGSTSTTLLLAERLDSPLRRAQELVDLFSEDGIARITAMAQEWSAYLGSLGVRVLAAGGEATRTNPALERQLQQFFPNWWHLTGTMEGRLAWLAVKSRHPAAELVIDIGGGSTEIISSRIAWTFPVGATRFDAKTINWPPLDHFAPPVVIGGTAVTLAQWAACLQLDRLTVKRMHEQLTYSPEKFQNMEPMRRKILPTGLALLDSVLAHGRWNQFQVSPRGLTEGLWIAASLGRGGSNL</sequence>
<evidence type="ECO:0000313" key="2">
    <source>
        <dbReference type="EMBL" id="PSR20734.1"/>
    </source>
</evidence>
<name>A0A2T2WES8_9FIRM</name>
<evidence type="ECO:0000313" key="3">
    <source>
        <dbReference type="Proteomes" id="UP000241848"/>
    </source>
</evidence>
<dbReference type="InterPro" id="IPR050273">
    <property type="entry name" value="GppA/Ppx_hydrolase"/>
</dbReference>
<reference evidence="2 3" key="1">
    <citation type="journal article" date="2014" name="BMC Genomics">
        <title>Comparison of environmental and isolate Sulfobacillus genomes reveals diverse carbon, sulfur, nitrogen, and hydrogen metabolisms.</title>
        <authorList>
            <person name="Justice N.B."/>
            <person name="Norman A."/>
            <person name="Brown C.T."/>
            <person name="Singh A."/>
            <person name="Thomas B.C."/>
            <person name="Banfield J.F."/>
        </authorList>
    </citation>
    <scope>NUCLEOTIDE SEQUENCE [LARGE SCALE GENOMIC DNA]</scope>
    <source>
        <strain evidence="2">AMDSBA3</strain>
    </source>
</reference>
<gene>
    <name evidence="2" type="ORF">C7B45_13685</name>
</gene>